<dbReference type="OrthoDB" id="9808317at2"/>
<comment type="catalytic activity">
    <reaction evidence="9">
        <text>ATP + H2O = ADP + phosphate + H(+)</text>
        <dbReference type="Rhea" id="RHEA:13065"/>
        <dbReference type="ChEBI" id="CHEBI:15377"/>
        <dbReference type="ChEBI" id="CHEBI:15378"/>
        <dbReference type="ChEBI" id="CHEBI:30616"/>
        <dbReference type="ChEBI" id="CHEBI:43474"/>
        <dbReference type="ChEBI" id="CHEBI:456216"/>
    </reaction>
</comment>
<evidence type="ECO:0000259" key="10">
    <source>
        <dbReference type="SMART" id="SM00382"/>
    </source>
</evidence>
<evidence type="ECO:0000256" key="4">
    <source>
        <dbReference type="ARBA" id="ARBA00022741"/>
    </source>
</evidence>
<organism evidence="11 12">
    <name type="scientific">Priestia koreensis</name>
    <dbReference type="NCBI Taxonomy" id="284581"/>
    <lineage>
        <taxon>Bacteria</taxon>
        <taxon>Bacillati</taxon>
        <taxon>Bacillota</taxon>
        <taxon>Bacilli</taxon>
        <taxon>Bacillales</taxon>
        <taxon>Bacillaceae</taxon>
        <taxon>Priestia</taxon>
    </lineage>
</organism>
<dbReference type="Gene3D" id="3.40.50.300">
    <property type="entry name" value="P-loop containing nucleotide triphosphate hydrolases"/>
    <property type="match status" value="1"/>
</dbReference>
<protein>
    <submittedName>
        <fullName evidence="11">Gas vesicle protein GvpN</fullName>
    </submittedName>
</protein>
<dbReference type="GO" id="GO:0005737">
    <property type="term" value="C:cytoplasm"/>
    <property type="evidence" value="ECO:0007669"/>
    <property type="project" value="UniProtKB-SubCell"/>
</dbReference>
<gene>
    <name evidence="11" type="ORF">AMD01_18760</name>
</gene>
<dbReference type="EMBL" id="LILC01000027">
    <property type="protein sequence ID" value="KOO41924.1"/>
    <property type="molecule type" value="Genomic_DNA"/>
</dbReference>
<dbReference type="PANTHER" id="PTHR42759:SF1">
    <property type="entry name" value="MAGNESIUM-CHELATASE SUBUNIT CHLD"/>
    <property type="match status" value="1"/>
</dbReference>
<evidence type="ECO:0000256" key="1">
    <source>
        <dbReference type="ARBA" id="ARBA00004496"/>
    </source>
</evidence>
<dbReference type="Pfam" id="PF07728">
    <property type="entry name" value="AAA_5"/>
    <property type="match status" value="1"/>
</dbReference>
<dbReference type="InterPro" id="IPR011704">
    <property type="entry name" value="ATPase_dyneun-rel_AAA"/>
</dbReference>
<evidence type="ECO:0000256" key="8">
    <source>
        <dbReference type="ARBA" id="ARBA00035108"/>
    </source>
</evidence>
<dbReference type="InterPro" id="IPR027417">
    <property type="entry name" value="P-loop_NTPase"/>
</dbReference>
<dbReference type="Proteomes" id="UP000037558">
    <property type="component" value="Unassembled WGS sequence"/>
</dbReference>
<comment type="caution">
    <text evidence="11">The sequence shown here is derived from an EMBL/GenBank/DDBJ whole genome shotgun (WGS) entry which is preliminary data.</text>
</comment>
<dbReference type="GO" id="GO:0031412">
    <property type="term" value="P:gas vesicle organization"/>
    <property type="evidence" value="ECO:0007669"/>
    <property type="project" value="InterPro"/>
</dbReference>
<evidence type="ECO:0000313" key="12">
    <source>
        <dbReference type="Proteomes" id="UP000037558"/>
    </source>
</evidence>
<dbReference type="SUPFAM" id="SSF52540">
    <property type="entry name" value="P-loop containing nucleoside triphosphate hydrolases"/>
    <property type="match status" value="1"/>
</dbReference>
<dbReference type="GO" id="GO:0031411">
    <property type="term" value="C:gas vesicle"/>
    <property type="evidence" value="ECO:0007669"/>
    <property type="project" value="UniProtKB-SubCell"/>
</dbReference>
<dbReference type="NCBIfam" id="TIGR02640">
    <property type="entry name" value="gas_vesic_GvpN"/>
    <property type="match status" value="1"/>
</dbReference>
<dbReference type="InterPro" id="IPR003593">
    <property type="entry name" value="AAA+_ATPase"/>
</dbReference>
<keyword evidence="6" id="KW-0067">ATP-binding</keyword>
<evidence type="ECO:0000256" key="3">
    <source>
        <dbReference type="ARBA" id="ARBA00022490"/>
    </source>
</evidence>
<evidence type="ECO:0000256" key="2">
    <source>
        <dbReference type="ARBA" id="ARBA00009417"/>
    </source>
</evidence>
<comment type="similarity">
    <text evidence="2">Belongs to the CbbQ/NirQ/NorQ/GpvN family.</text>
</comment>
<sequence length="301" mass="34027">MPELKENQKSTEIVQDSQTKELLSRSLRYMNAGYCIHFTGPTGVGKTALALALAKRRSRPIMVIHGNHELNNRDLLGDFSGFTSKKLVDNYVRSVYKKEENVTETWQDGRLLEAAKKGYTLIYDEFTRSNPETNNLFLSILEEGVIPLYGTKKLAPFERVHPEFSVIFTSNPEEYAGVYRTQDALLDRVITISVDYKTPAKEAVILSGKLGIKKQDAKVVTSLLAELRKSCPDRHSLSLRSAVMIAQIARDEKIPMKGTNEEFQQLCLDVLQHKLGLCLKDTHDNPQEEAKNQIINVCKKL</sequence>
<comment type="subcellular location">
    <subcellularLocation>
        <location evidence="1">Cytoplasm</location>
    </subcellularLocation>
    <subcellularLocation>
        <location evidence="8">Gas vesicle</location>
    </subcellularLocation>
</comment>
<keyword evidence="4" id="KW-0547">Nucleotide-binding</keyword>
<evidence type="ECO:0000256" key="5">
    <source>
        <dbReference type="ARBA" id="ARBA00022801"/>
    </source>
</evidence>
<keyword evidence="7" id="KW-0304">Gas vesicle</keyword>
<evidence type="ECO:0000256" key="7">
    <source>
        <dbReference type="ARBA" id="ARBA00022987"/>
    </source>
</evidence>
<reference evidence="12" key="1">
    <citation type="submission" date="2015-08" db="EMBL/GenBank/DDBJ databases">
        <title>Fjat-14210 dsm16467.</title>
        <authorList>
            <person name="Liu B."/>
            <person name="Wang J."/>
            <person name="Zhu Y."/>
            <person name="Liu G."/>
            <person name="Chen Q."/>
            <person name="Chen Z."/>
            <person name="Lan J."/>
            <person name="Che J."/>
            <person name="Ge C."/>
            <person name="Shi H."/>
            <person name="Pan Z."/>
            <person name="Liu X."/>
        </authorList>
    </citation>
    <scope>NUCLEOTIDE SEQUENCE [LARGE SCALE GENOMIC DNA]</scope>
    <source>
        <strain evidence="12">DSM 16467</strain>
    </source>
</reference>
<proteinExistence type="inferred from homology"/>
<dbReference type="InterPro" id="IPR050764">
    <property type="entry name" value="CbbQ/NirQ/NorQ/GpvN"/>
</dbReference>
<dbReference type="GO" id="GO:0016887">
    <property type="term" value="F:ATP hydrolysis activity"/>
    <property type="evidence" value="ECO:0007669"/>
    <property type="project" value="InterPro"/>
</dbReference>
<evidence type="ECO:0000256" key="6">
    <source>
        <dbReference type="ARBA" id="ARBA00022840"/>
    </source>
</evidence>
<dbReference type="AlphaFoldDB" id="A0A0M0KSW6"/>
<feature type="domain" description="AAA+ ATPase" evidence="10">
    <location>
        <begin position="32"/>
        <end position="200"/>
    </location>
</feature>
<dbReference type="STRING" id="284581.AMD01_18760"/>
<dbReference type="SMART" id="SM00382">
    <property type="entry name" value="AAA"/>
    <property type="match status" value="1"/>
</dbReference>
<dbReference type="GO" id="GO:0005524">
    <property type="term" value="F:ATP binding"/>
    <property type="evidence" value="ECO:0007669"/>
    <property type="project" value="UniProtKB-KW"/>
</dbReference>
<name>A0A0M0KSW6_9BACI</name>
<dbReference type="InterPro" id="IPR013462">
    <property type="entry name" value="Gas-vesicle_GvpN"/>
</dbReference>
<keyword evidence="12" id="KW-1185">Reference proteome</keyword>
<keyword evidence="3" id="KW-0963">Cytoplasm</keyword>
<dbReference type="PANTHER" id="PTHR42759">
    <property type="entry name" value="MOXR FAMILY PROTEIN"/>
    <property type="match status" value="1"/>
</dbReference>
<accession>A0A0M0KSW6</accession>
<evidence type="ECO:0000313" key="11">
    <source>
        <dbReference type="EMBL" id="KOO41924.1"/>
    </source>
</evidence>
<dbReference type="PATRIC" id="fig|284581.3.peg.27"/>
<dbReference type="RefSeq" id="WP_053402982.1">
    <property type="nucleotide sequence ID" value="NZ_LILC01000027.1"/>
</dbReference>
<dbReference type="CDD" id="cd00009">
    <property type="entry name" value="AAA"/>
    <property type="match status" value="1"/>
</dbReference>
<evidence type="ECO:0000256" key="9">
    <source>
        <dbReference type="ARBA" id="ARBA00049360"/>
    </source>
</evidence>
<keyword evidence="5" id="KW-0378">Hydrolase</keyword>